<accession>A0AAW0MVI7</accession>
<gene>
    <name evidence="11" type="ORF">WMY93_028790</name>
</gene>
<dbReference type="SUPFAM" id="SSF161111">
    <property type="entry name" value="Cation efflux protein transmembrane domain-like"/>
    <property type="match status" value="1"/>
</dbReference>
<feature type="domain" description="Cation efflux protein cytoplasmic" evidence="10">
    <location>
        <begin position="316"/>
        <end position="377"/>
    </location>
</feature>
<feature type="domain" description="Cation efflux protein transmembrane" evidence="9">
    <location>
        <begin position="10"/>
        <end position="311"/>
    </location>
</feature>
<organism evidence="11 12">
    <name type="scientific">Mugilogobius chulae</name>
    <name type="common">yellowstripe goby</name>
    <dbReference type="NCBI Taxonomy" id="88201"/>
    <lineage>
        <taxon>Eukaryota</taxon>
        <taxon>Metazoa</taxon>
        <taxon>Chordata</taxon>
        <taxon>Craniata</taxon>
        <taxon>Vertebrata</taxon>
        <taxon>Euteleostomi</taxon>
        <taxon>Actinopterygii</taxon>
        <taxon>Neopterygii</taxon>
        <taxon>Teleostei</taxon>
        <taxon>Neoteleostei</taxon>
        <taxon>Acanthomorphata</taxon>
        <taxon>Gobiaria</taxon>
        <taxon>Gobiiformes</taxon>
        <taxon>Gobioidei</taxon>
        <taxon>Gobiidae</taxon>
        <taxon>Gobionellinae</taxon>
        <taxon>Mugilogobius</taxon>
    </lineage>
</organism>
<dbReference type="AlphaFoldDB" id="A0AAW0MVI7"/>
<name>A0AAW0MVI7_9GOBI</name>
<dbReference type="EMBL" id="JBBPFD010000021">
    <property type="protein sequence ID" value="KAK7882616.1"/>
    <property type="molecule type" value="Genomic_DNA"/>
</dbReference>
<evidence type="ECO:0000256" key="5">
    <source>
        <dbReference type="ARBA" id="ARBA00022833"/>
    </source>
</evidence>
<dbReference type="Proteomes" id="UP001460270">
    <property type="component" value="Unassembled WGS sequence"/>
</dbReference>
<sequence>MRGRHWAEAGVTAVLLLSEMVIGQLCKSSITVLDGFHTLFLLLNTLSVSVLHKFSLAKPQTTAPSAQVCVDYGAKRLQPAAVFISNLFLLSINTIYLTELCSFVLEPAAAQRPLLLVATGAVSLVVKMFLFGLHVQRVHWNHVQTDPHIEVNHEALFEEEKAQAELGGVFNNHKPKRCRSSQHKAALTISNPNTLNPSEEITEHQPNGACGQHSSLMLSNGQTPTSVQPSPEIKAVPHSLLSSCVHFCETLLTSFLVLVNGLVTLSLSATCLHKSKLCGLLVYLDPALSLLAVILLIAKAIPLVFRHAQLLVQCAPNHISVEEVGQKIVNVPGVKAMHELHVWKLTESFIVASVHVQCCTPLQNRCTDVILEVTRVLKSVGVTCSTIQPEFTDQGSCSLACGKACTGNMCCSHLEEQYKMLKTEKTEEEP</sequence>
<evidence type="ECO:0000256" key="7">
    <source>
        <dbReference type="ARBA" id="ARBA00023136"/>
    </source>
</evidence>
<evidence type="ECO:0000256" key="6">
    <source>
        <dbReference type="ARBA" id="ARBA00022989"/>
    </source>
</evidence>
<dbReference type="GO" id="GO:0010312">
    <property type="term" value="P:detoxification of zinc ion"/>
    <property type="evidence" value="ECO:0007669"/>
    <property type="project" value="TreeGrafter"/>
</dbReference>
<keyword evidence="7 8" id="KW-0472">Membrane</keyword>
<feature type="transmembrane region" description="Helical" evidence="8">
    <location>
        <begin position="244"/>
        <end position="267"/>
    </location>
</feature>
<dbReference type="PANTHER" id="PTHR45820">
    <property type="entry name" value="FI23527P1"/>
    <property type="match status" value="1"/>
</dbReference>
<evidence type="ECO:0000256" key="3">
    <source>
        <dbReference type="ARBA" id="ARBA00022448"/>
    </source>
</evidence>
<feature type="transmembrane region" description="Helical" evidence="8">
    <location>
        <begin position="109"/>
        <end position="130"/>
    </location>
</feature>
<evidence type="ECO:0000256" key="1">
    <source>
        <dbReference type="ARBA" id="ARBA00004141"/>
    </source>
</evidence>
<dbReference type="InterPro" id="IPR027469">
    <property type="entry name" value="Cation_efflux_TMD_sf"/>
</dbReference>
<dbReference type="GO" id="GO:0005783">
    <property type="term" value="C:endoplasmic reticulum"/>
    <property type="evidence" value="ECO:0007669"/>
    <property type="project" value="TreeGrafter"/>
</dbReference>
<keyword evidence="3" id="KW-0813">Transport</keyword>
<dbReference type="InterPro" id="IPR027470">
    <property type="entry name" value="Cation_efflux_CTD"/>
</dbReference>
<comment type="subcellular location">
    <subcellularLocation>
        <location evidence="1">Membrane</location>
        <topology evidence="1">Multi-pass membrane protein</topology>
    </subcellularLocation>
</comment>
<evidence type="ECO:0000259" key="10">
    <source>
        <dbReference type="Pfam" id="PF16916"/>
    </source>
</evidence>
<keyword evidence="6 8" id="KW-1133">Transmembrane helix</keyword>
<feature type="transmembrane region" description="Helical" evidence="8">
    <location>
        <begin position="287"/>
        <end position="305"/>
    </location>
</feature>
<feature type="transmembrane region" description="Helical" evidence="8">
    <location>
        <begin position="77"/>
        <end position="97"/>
    </location>
</feature>
<keyword evidence="4 8" id="KW-0812">Transmembrane</keyword>
<evidence type="ECO:0000313" key="12">
    <source>
        <dbReference type="Proteomes" id="UP001460270"/>
    </source>
</evidence>
<comment type="similarity">
    <text evidence="2">Belongs to the cation diffusion facilitator (CDF) transporter (TC 2.A.4) family. SLC30A subfamily.</text>
</comment>
<evidence type="ECO:0000256" key="2">
    <source>
        <dbReference type="ARBA" id="ARBA00008873"/>
    </source>
</evidence>
<dbReference type="Pfam" id="PF16916">
    <property type="entry name" value="ZT_dimer"/>
    <property type="match status" value="1"/>
</dbReference>
<dbReference type="GO" id="GO:0005794">
    <property type="term" value="C:Golgi apparatus"/>
    <property type="evidence" value="ECO:0007669"/>
    <property type="project" value="TreeGrafter"/>
</dbReference>
<dbReference type="GO" id="GO:0016020">
    <property type="term" value="C:membrane"/>
    <property type="evidence" value="ECO:0007669"/>
    <property type="project" value="UniProtKB-SubCell"/>
</dbReference>
<keyword evidence="5" id="KW-0862">Zinc</keyword>
<keyword evidence="12" id="KW-1185">Reference proteome</keyword>
<comment type="caution">
    <text evidence="11">The sequence shown here is derived from an EMBL/GenBank/DDBJ whole genome shotgun (WGS) entry which is preliminary data.</text>
</comment>
<proteinExistence type="inferred from homology"/>
<dbReference type="InterPro" id="IPR058533">
    <property type="entry name" value="Cation_efflux_TM"/>
</dbReference>
<evidence type="ECO:0000313" key="11">
    <source>
        <dbReference type="EMBL" id="KAK7882616.1"/>
    </source>
</evidence>
<dbReference type="GO" id="GO:0015297">
    <property type="term" value="F:antiporter activity"/>
    <property type="evidence" value="ECO:0007669"/>
    <property type="project" value="UniProtKB-KW"/>
</dbReference>
<evidence type="ECO:0000256" key="4">
    <source>
        <dbReference type="ARBA" id="ARBA00022692"/>
    </source>
</evidence>
<dbReference type="GO" id="GO:0006882">
    <property type="term" value="P:intracellular zinc ion homeostasis"/>
    <property type="evidence" value="ECO:0007669"/>
    <property type="project" value="TreeGrafter"/>
</dbReference>
<dbReference type="PANTHER" id="PTHR45820:SF6">
    <property type="entry name" value="ZINC_CADMIUM RESISTANCE PROTEIN-LIKE"/>
    <property type="match status" value="1"/>
</dbReference>
<dbReference type="SUPFAM" id="SSF160240">
    <property type="entry name" value="Cation efflux protein cytoplasmic domain-like"/>
    <property type="match status" value="1"/>
</dbReference>
<dbReference type="GO" id="GO:0005385">
    <property type="term" value="F:zinc ion transmembrane transporter activity"/>
    <property type="evidence" value="ECO:0007669"/>
    <property type="project" value="TreeGrafter"/>
</dbReference>
<protein>
    <submittedName>
        <fullName evidence="11">Uncharacterized protein</fullName>
    </submittedName>
</protein>
<dbReference type="Pfam" id="PF01545">
    <property type="entry name" value="Cation_efflux"/>
    <property type="match status" value="1"/>
</dbReference>
<dbReference type="InterPro" id="IPR036837">
    <property type="entry name" value="Cation_efflux_CTD_sf"/>
</dbReference>
<evidence type="ECO:0000256" key="8">
    <source>
        <dbReference type="SAM" id="Phobius"/>
    </source>
</evidence>
<dbReference type="GO" id="GO:0019855">
    <property type="term" value="F:calcium channel inhibitor activity"/>
    <property type="evidence" value="ECO:0007669"/>
    <property type="project" value="TreeGrafter"/>
</dbReference>
<reference evidence="12" key="1">
    <citation type="submission" date="2024-04" db="EMBL/GenBank/DDBJ databases">
        <title>Salinicola lusitanus LLJ914,a marine bacterium isolated from the Okinawa Trough.</title>
        <authorList>
            <person name="Li J."/>
        </authorList>
    </citation>
    <scope>NUCLEOTIDE SEQUENCE [LARGE SCALE GENOMIC DNA]</scope>
</reference>
<dbReference type="Gene3D" id="1.20.1510.10">
    <property type="entry name" value="Cation efflux protein transmembrane domain"/>
    <property type="match status" value="1"/>
</dbReference>
<evidence type="ECO:0000259" key="9">
    <source>
        <dbReference type="Pfam" id="PF01545"/>
    </source>
</evidence>